<protein>
    <submittedName>
        <fullName evidence="1">Uncharacterized protein</fullName>
    </submittedName>
</protein>
<sequence>MGEANQAVFEHLFPRFDKRAAQRGPRTLADHRAELIQVAVAAVQSLDRQQRGLRSQED</sequence>
<proteinExistence type="predicted"/>
<dbReference type="Proteomes" id="UP000661918">
    <property type="component" value="Unassembled WGS sequence"/>
</dbReference>
<keyword evidence="2" id="KW-1185">Reference proteome</keyword>
<accession>A0ABQ2GJ44</accession>
<evidence type="ECO:0000313" key="1">
    <source>
        <dbReference type="EMBL" id="GGL98003.1"/>
    </source>
</evidence>
<reference evidence="2" key="1">
    <citation type="journal article" date="2019" name="Int. J. Syst. Evol. Microbiol.">
        <title>The Global Catalogue of Microorganisms (GCM) 10K type strain sequencing project: providing services to taxonomists for standard genome sequencing and annotation.</title>
        <authorList>
            <consortium name="The Broad Institute Genomics Platform"/>
            <consortium name="The Broad Institute Genome Sequencing Center for Infectious Disease"/>
            <person name="Wu L."/>
            <person name="Ma J."/>
        </authorList>
    </citation>
    <scope>NUCLEOTIDE SEQUENCE [LARGE SCALE GENOMIC DNA]</scope>
    <source>
        <strain evidence="2">JCM 15443</strain>
    </source>
</reference>
<organism evidence="1 2">
    <name type="scientific">Deinococcus aerophilus</name>
    <dbReference type="NCBI Taxonomy" id="522488"/>
    <lineage>
        <taxon>Bacteria</taxon>
        <taxon>Thermotogati</taxon>
        <taxon>Deinococcota</taxon>
        <taxon>Deinococci</taxon>
        <taxon>Deinococcales</taxon>
        <taxon>Deinococcaceae</taxon>
        <taxon>Deinococcus</taxon>
    </lineage>
</organism>
<dbReference type="RefSeq" id="WP_229752762.1">
    <property type="nucleotide sequence ID" value="NZ_BMOM01000001.1"/>
</dbReference>
<gene>
    <name evidence="1" type="ORF">GCM10010841_02960</name>
</gene>
<name>A0ABQ2GJ44_9DEIO</name>
<comment type="caution">
    <text evidence="1">The sequence shown here is derived from an EMBL/GenBank/DDBJ whole genome shotgun (WGS) entry which is preliminary data.</text>
</comment>
<dbReference type="EMBL" id="BMOM01000001">
    <property type="protein sequence ID" value="GGL98003.1"/>
    <property type="molecule type" value="Genomic_DNA"/>
</dbReference>
<evidence type="ECO:0000313" key="2">
    <source>
        <dbReference type="Proteomes" id="UP000661918"/>
    </source>
</evidence>